<comment type="caution">
    <text evidence="1">The sequence shown here is derived from an EMBL/GenBank/DDBJ whole genome shotgun (WGS) entry which is preliminary data.</text>
</comment>
<accession>X0RH15</accession>
<evidence type="ECO:0000313" key="1">
    <source>
        <dbReference type="EMBL" id="GAF68048.1"/>
    </source>
</evidence>
<sequence>MATRDHIAHVPYAELERRFREWEAWTCVVCGGRVDFLAFGNEPQPRRPLFECAKCGRRSDGCQTFEGHHLLYQACPLEDGVPSRCGHWRSEWAQSRGCCPLCGAGREVGVGGDKVTAQSR</sequence>
<dbReference type="AlphaFoldDB" id="X0RH15"/>
<gene>
    <name evidence="1" type="ORF">S01H1_09883</name>
</gene>
<organism evidence="1">
    <name type="scientific">marine sediment metagenome</name>
    <dbReference type="NCBI Taxonomy" id="412755"/>
    <lineage>
        <taxon>unclassified sequences</taxon>
        <taxon>metagenomes</taxon>
        <taxon>ecological metagenomes</taxon>
    </lineage>
</organism>
<reference evidence="1" key="1">
    <citation type="journal article" date="2014" name="Front. Microbiol.">
        <title>High frequency of phylogenetically diverse reductive dehalogenase-homologous genes in deep subseafloor sedimentary metagenomes.</title>
        <authorList>
            <person name="Kawai M."/>
            <person name="Futagami T."/>
            <person name="Toyoda A."/>
            <person name="Takaki Y."/>
            <person name="Nishi S."/>
            <person name="Hori S."/>
            <person name="Arai W."/>
            <person name="Tsubouchi T."/>
            <person name="Morono Y."/>
            <person name="Uchiyama I."/>
            <person name="Ito T."/>
            <person name="Fujiyama A."/>
            <person name="Inagaki F."/>
            <person name="Takami H."/>
        </authorList>
    </citation>
    <scope>NUCLEOTIDE SEQUENCE</scope>
    <source>
        <strain evidence="1">Expedition CK06-06</strain>
    </source>
</reference>
<dbReference type="EMBL" id="BARS01005049">
    <property type="protein sequence ID" value="GAF68048.1"/>
    <property type="molecule type" value="Genomic_DNA"/>
</dbReference>
<name>X0RH15_9ZZZZ</name>
<proteinExistence type="predicted"/>
<protein>
    <submittedName>
        <fullName evidence="1">Uncharacterized protein</fullName>
    </submittedName>
</protein>